<organism evidence="1 2">
    <name type="scientific">Prunus dulcis</name>
    <name type="common">Almond</name>
    <name type="synonym">Amygdalus dulcis</name>
    <dbReference type="NCBI Taxonomy" id="3755"/>
    <lineage>
        <taxon>Eukaryota</taxon>
        <taxon>Viridiplantae</taxon>
        <taxon>Streptophyta</taxon>
        <taxon>Embryophyta</taxon>
        <taxon>Tracheophyta</taxon>
        <taxon>Spermatophyta</taxon>
        <taxon>Magnoliopsida</taxon>
        <taxon>eudicotyledons</taxon>
        <taxon>Gunneridae</taxon>
        <taxon>Pentapetalae</taxon>
        <taxon>rosids</taxon>
        <taxon>fabids</taxon>
        <taxon>Rosales</taxon>
        <taxon>Rosaceae</taxon>
        <taxon>Amygdaloideae</taxon>
        <taxon>Amygdaleae</taxon>
        <taxon>Prunus</taxon>
    </lineage>
</organism>
<evidence type="ECO:0000313" key="2">
    <source>
        <dbReference type="Proteomes" id="UP001054821"/>
    </source>
</evidence>
<evidence type="ECO:0000313" key="1">
    <source>
        <dbReference type="EMBL" id="KAI5335486.1"/>
    </source>
</evidence>
<comment type="caution">
    <text evidence="1">The sequence shown here is derived from an EMBL/GenBank/DDBJ whole genome shotgun (WGS) entry which is preliminary data.</text>
</comment>
<keyword evidence="2" id="KW-1185">Reference proteome</keyword>
<dbReference type="EMBL" id="JAJFAZ020000004">
    <property type="protein sequence ID" value="KAI5335486.1"/>
    <property type="molecule type" value="Genomic_DNA"/>
</dbReference>
<name>A0AAD4W2T4_PRUDU</name>
<sequence>MASLPLFETPATGHGCGWGRYQNDLGIVLFQPQLAPAYSRHDFAGKWRRSGRCRPIFTAVDLPPPATVSDEPADTSPQLLAVLPPTPPFLVTSDTAAGTSLQLPAPLSLDTCLLSSCRLSFLGLVIDYLGAWLSFPLRP</sequence>
<dbReference type="Proteomes" id="UP001054821">
    <property type="component" value="Chromosome 4"/>
</dbReference>
<proteinExistence type="predicted"/>
<dbReference type="AlphaFoldDB" id="A0AAD4W2T4"/>
<reference evidence="1 2" key="1">
    <citation type="journal article" date="2022" name="G3 (Bethesda)">
        <title>Whole-genome sequence and methylome profiling of the almond [Prunus dulcis (Mill.) D.A. Webb] cultivar 'Nonpareil'.</title>
        <authorList>
            <person name="D'Amico-Willman K.M."/>
            <person name="Ouma W.Z."/>
            <person name="Meulia T."/>
            <person name="Sideli G.M."/>
            <person name="Gradziel T.M."/>
            <person name="Fresnedo-Ramirez J."/>
        </authorList>
    </citation>
    <scope>NUCLEOTIDE SEQUENCE [LARGE SCALE GENOMIC DNA]</scope>
    <source>
        <strain evidence="1">Clone GOH B32 T37-40</strain>
    </source>
</reference>
<gene>
    <name evidence="1" type="ORF">L3X38_025619</name>
</gene>
<accession>A0AAD4W2T4</accession>
<protein>
    <submittedName>
        <fullName evidence="1">Uncharacterized protein</fullName>
    </submittedName>
</protein>